<feature type="active site" evidence="2">
    <location>
        <position position="379"/>
    </location>
</feature>
<evidence type="ECO:0000256" key="1">
    <source>
        <dbReference type="ARBA" id="ARBA00007623"/>
    </source>
</evidence>
<dbReference type="InterPro" id="IPR022684">
    <property type="entry name" value="Calpain_cysteine_protease"/>
</dbReference>
<gene>
    <name evidence="5" type="ORF">SLS56_008270</name>
</gene>
<dbReference type="PANTHER" id="PTHR10183:SF425">
    <property type="entry name" value="CALPAIN-5"/>
    <property type="match status" value="1"/>
</dbReference>
<keyword evidence="2" id="KW-0788">Thiol protease</keyword>
<proteinExistence type="inferred from homology"/>
<evidence type="ECO:0000256" key="2">
    <source>
        <dbReference type="PROSITE-ProRule" id="PRU00239"/>
    </source>
</evidence>
<evidence type="ECO:0000313" key="5">
    <source>
        <dbReference type="EMBL" id="KAL1623566.1"/>
    </source>
</evidence>
<dbReference type="CDD" id="cd00044">
    <property type="entry name" value="CysPc"/>
    <property type="match status" value="1"/>
</dbReference>
<keyword evidence="6" id="KW-1185">Reference proteome</keyword>
<feature type="active site" evidence="2">
    <location>
        <position position="199"/>
    </location>
</feature>
<dbReference type="Pfam" id="PF00648">
    <property type="entry name" value="Peptidase_C2"/>
    <property type="match status" value="1"/>
</dbReference>
<dbReference type="InterPro" id="IPR000169">
    <property type="entry name" value="Pept_cys_AS"/>
</dbReference>
<dbReference type="PANTHER" id="PTHR10183">
    <property type="entry name" value="CALPAIN"/>
    <property type="match status" value="1"/>
</dbReference>
<comment type="similarity">
    <text evidence="1">Belongs to the peptidase C2 family.</text>
</comment>
<dbReference type="InterPro" id="IPR001300">
    <property type="entry name" value="Peptidase_C2_calpain_cat"/>
</dbReference>
<dbReference type="InterPro" id="IPR038765">
    <property type="entry name" value="Papain-like_cys_pep_sf"/>
</dbReference>
<comment type="caution">
    <text evidence="5">The sequence shown here is derived from an EMBL/GenBank/DDBJ whole genome shotgun (WGS) entry which is preliminary data.</text>
</comment>
<evidence type="ECO:0000256" key="3">
    <source>
        <dbReference type="SAM" id="MobiDB-lite"/>
    </source>
</evidence>
<keyword evidence="2" id="KW-0378">Hydrolase</keyword>
<feature type="region of interest" description="Disordered" evidence="3">
    <location>
        <begin position="570"/>
        <end position="666"/>
    </location>
</feature>
<dbReference type="SMART" id="SM00230">
    <property type="entry name" value="CysPc"/>
    <property type="match status" value="1"/>
</dbReference>
<accession>A0ABR3SLF9</accession>
<feature type="region of interest" description="Disordered" evidence="3">
    <location>
        <begin position="1"/>
        <end position="20"/>
    </location>
</feature>
<feature type="domain" description="Calpain catalytic" evidence="4">
    <location>
        <begin position="159"/>
        <end position="466"/>
    </location>
</feature>
<protein>
    <recommendedName>
        <fullName evidence="4">Calpain catalytic domain-containing protein</fullName>
    </recommendedName>
</protein>
<reference evidence="5 6" key="1">
    <citation type="submission" date="2024-02" db="EMBL/GenBank/DDBJ databases">
        <title>De novo assembly and annotation of 12 fungi associated with fruit tree decline syndrome in Ontario, Canada.</title>
        <authorList>
            <person name="Sulman M."/>
            <person name="Ellouze W."/>
            <person name="Ilyukhin E."/>
        </authorList>
    </citation>
    <scope>NUCLEOTIDE SEQUENCE [LARGE SCALE GENOMIC DNA]</scope>
    <source>
        <strain evidence="5 6">M1-105</strain>
    </source>
</reference>
<evidence type="ECO:0000259" key="4">
    <source>
        <dbReference type="PROSITE" id="PS50203"/>
    </source>
</evidence>
<feature type="compositionally biased region" description="Acidic residues" evidence="3">
    <location>
        <begin position="649"/>
        <end position="661"/>
    </location>
</feature>
<dbReference type="PROSITE" id="PS50203">
    <property type="entry name" value="CALPAIN_CAT"/>
    <property type="match status" value="1"/>
</dbReference>
<dbReference type="SUPFAM" id="SSF54001">
    <property type="entry name" value="Cysteine proteinases"/>
    <property type="match status" value="1"/>
</dbReference>
<dbReference type="PROSITE" id="PS00139">
    <property type="entry name" value="THIOL_PROTEASE_CYS"/>
    <property type="match status" value="1"/>
</dbReference>
<evidence type="ECO:0000313" key="6">
    <source>
        <dbReference type="Proteomes" id="UP001521116"/>
    </source>
</evidence>
<dbReference type="EMBL" id="JAJVDC020000119">
    <property type="protein sequence ID" value="KAL1623566.1"/>
    <property type="molecule type" value="Genomic_DNA"/>
</dbReference>
<keyword evidence="2" id="KW-0645">Protease</keyword>
<name>A0ABR3SLF9_9PEZI</name>
<feature type="active site" evidence="2">
    <location>
        <position position="404"/>
    </location>
</feature>
<dbReference type="Gene3D" id="3.90.70.10">
    <property type="entry name" value="Cysteine proteinases"/>
    <property type="match status" value="1"/>
</dbReference>
<dbReference type="Proteomes" id="UP001521116">
    <property type="component" value="Unassembled WGS sequence"/>
</dbReference>
<feature type="compositionally biased region" description="Basic and acidic residues" evidence="3">
    <location>
        <begin position="574"/>
        <end position="636"/>
    </location>
</feature>
<organism evidence="5 6">
    <name type="scientific">Neofusicoccum ribis</name>
    <dbReference type="NCBI Taxonomy" id="45134"/>
    <lineage>
        <taxon>Eukaryota</taxon>
        <taxon>Fungi</taxon>
        <taxon>Dikarya</taxon>
        <taxon>Ascomycota</taxon>
        <taxon>Pezizomycotina</taxon>
        <taxon>Dothideomycetes</taxon>
        <taxon>Dothideomycetes incertae sedis</taxon>
        <taxon>Botryosphaeriales</taxon>
        <taxon>Botryosphaeriaceae</taxon>
        <taxon>Neofusicoccum</taxon>
    </lineage>
</organism>
<sequence length="710" mass="79369">MASQAEYPAPAGKKKPDLAPQKTLSDFWDKYIVKTPEKVTRIFPQSLFASLLPDGLAEKAPQNESATASYDAAAQECRQKVERIVRECRRTNEKWSDPDFNLDSPSCRHGLVDTEDYGFGINAEDLKSALNTLNAVTNATPSLQMFDLEKLLDVLENKVEWGSPTPGSVHTVDFIYDKPKFTIDGFGTSDVQQGKSGDCWWVAAVATLCSIPDLVERVCVVQDEKCGVYGFVFHRDGEWLSTVVDDSLYLSVPDFDKSPACKYDPSGIEARKWKQWHQTGSEALMFARCADQNETWLPLLEKAYAKIHGDYGAIEGGFPGEGLEDMTGGVTTSLDPSKVLEKEKLWQELSNPDKDFIFSAWTGPSGSDVGSRIGLAYGHAYSVLKAVEVEDESGGKVKLVRIRNPWGHKDSTGEGEWNGAWSDGSKEWTPYWLTKLDYKFDDDGMFWMSYEDMLSRFIRLDRTRLFAEDWKVVQQWTNINVSWLTGYINTKFVIGVKKSGLYVFVLSKRSVSAEVDLEPGKYEVIPKIVATRDEEKAPVQDVVKEWADKKPQKLRQIGLNYDFAHSKAVPRMKKAGDVKTEPHQQIDKKEETLSDRGPPEEETKEEVKPEEEEKLKEKEETPKDEETAKGPSETKDVAGNAEARVEVQIVDEPEEKGDDDPVSSPWNAVCTIGLRVYSKDHETSIKLEEPASAEEGSALAIDGDAAGATM</sequence>
<feature type="region of interest" description="Disordered" evidence="3">
    <location>
        <begin position="688"/>
        <end position="710"/>
    </location>
</feature>